<dbReference type="GO" id="GO:0007411">
    <property type="term" value="P:axon guidance"/>
    <property type="evidence" value="ECO:0007669"/>
    <property type="project" value="TreeGrafter"/>
</dbReference>
<feature type="domain" description="Fibronectin type-III" evidence="8">
    <location>
        <begin position="190"/>
        <end position="283"/>
    </location>
</feature>
<evidence type="ECO:0000256" key="6">
    <source>
        <dbReference type="ARBA" id="ARBA00023136"/>
    </source>
</evidence>
<dbReference type="InterPro" id="IPR036116">
    <property type="entry name" value="FN3_sf"/>
</dbReference>
<evidence type="ECO:0000259" key="8">
    <source>
        <dbReference type="PROSITE" id="PS50853"/>
    </source>
</evidence>
<keyword evidence="9" id="KW-0808">Transferase</keyword>
<dbReference type="InterPro" id="IPR013783">
    <property type="entry name" value="Ig-like_fold"/>
</dbReference>
<dbReference type="OrthoDB" id="4062651at2759"/>
<keyword evidence="4" id="KW-0067">ATP-binding</keyword>
<dbReference type="PANTHER" id="PTHR46877:SF14">
    <property type="entry name" value="RECEPTOR PROTEIN-TYROSINE KINASE"/>
    <property type="match status" value="1"/>
</dbReference>
<keyword evidence="3" id="KW-0547">Nucleotide-binding</keyword>
<dbReference type="Gene3D" id="2.60.40.10">
    <property type="entry name" value="Immunoglobulins"/>
    <property type="match status" value="2"/>
</dbReference>
<dbReference type="GO" id="GO:0005005">
    <property type="term" value="F:transmembrane-ephrin receptor activity"/>
    <property type="evidence" value="ECO:0007669"/>
    <property type="project" value="TreeGrafter"/>
</dbReference>
<keyword evidence="10" id="KW-1185">Reference proteome</keyword>
<evidence type="ECO:0000256" key="4">
    <source>
        <dbReference type="ARBA" id="ARBA00022840"/>
    </source>
</evidence>
<dbReference type="PROSITE" id="PS50853">
    <property type="entry name" value="FN3"/>
    <property type="match status" value="2"/>
</dbReference>
<keyword evidence="6" id="KW-0472">Membrane</keyword>
<keyword evidence="7 9" id="KW-0675">Receptor</keyword>
<organism evidence="9 10">
    <name type="scientific">Desmophyllum pertusum</name>
    <dbReference type="NCBI Taxonomy" id="174260"/>
    <lineage>
        <taxon>Eukaryota</taxon>
        <taxon>Metazoa</taxon>
        <taxon>Cnidaria</taxon>
        <taxon>Anthozoa</taxon>
        <taxon>Hexacorallia</taxon>
        <taxon>Scleractinia</taxon>
        <taxon>Caryophylliina</taxon>
        <taxon>Caryophylliidae</taxon>
        <taxon>Desmophyllum</taxon>
    </lineage>
</organism>
<evidence type="ECO:0000313" key="9">
    <source>
        <dbReference type="EMBL" id="KAJ7379761.1"/>
    </source>
</evidence>
<proteinExistence type="predicted"/>
<dbReference type="GO" id="GO:0005524">
    <property type="term" value="F:ATP binding"/>
    <property type="evidence" value="ECO:0007669"/>
    <property type="project" value="UniProtKB-KW"/>
</dbReference>
<dbReference type="InterPro" id="IPR003961">
    <property type="entry name" value="FN3_dom"/>
</dbReference>
<dbReference type="AlphaFoldDB" id="A0A9W9ZDZ3"/>
<evidence type="ECO:0000256" key="2">
    <source>
        <dbReference type="ARBA" id="ARBA00022692"/>
    </source>
</evidence>
<comment type="caution">
    <text evidence="9">The sequence shown here is derived from an EMBL/GenBank/DDBJ whole genome shotgun (WGS) entry which is preliminary data.</text>
</comment>
<dbReference type="GO" id="GO:0030425">
    <property type="term" value="C:dendrite"/>
    <property type="evidence" value="ECO:0007669"/>
    <property type="project" value="TreeGrafter"/>
</dbReference>
<dbReference type="InterPro" id="IPR050449">
    <property type="entry name" value="Ephrin_rcpt_TKs"/>
</dbReference>
<dbReference type="Proteomes" id="UP001163046">
    <property type="component" value="Unassembled WGS sequence"/>
</dbReference>
<dbReference type="SMART" id="SM00060">
    <property type="entry name" value="FN3"/>
    <property type="match status" value="2"/>
</dbReference>
<feature type="domain" description="Fibronectin type-III" evidence="8">
    <location>
        <begin position="78"/>
        <end position="189"/>
    </location>
</feature>
<protein>
    <submittedName>
        <fullName evidence="9">Ephrin type-A receptor 5</fullName>
        <ecNumber evidence="9">2.7.10.1</ecNumber>
    </submittedName>
</protein>
<gene>
    <name evidence="9" type="primary">EPHA5_5</name>
    <name evidence="9" type="ORF">OS493_014168</name>
</gene>
<accession>A0A9W9ZDZ3</accession>
<evidence type="ECO:0000256" key="5">
    <source>
        <dbReference type="ARBA" id="ARBA00022989"/>
    </source>
</evidence>
<dbReference type="CDD" id="cd00063">
    <property type="entry name" value="FN3"/>
    <property type="match status" value="2"/>
</dbReference>
<comment type="subcellular location">
    <subcellularLocation>
        <location evidence="1">Membrane</location>
        <topology evidence="1">Single-pass membrane protein</topology>
    </subcellularLocation>
</comment>
<dbReference type="GO" id="GO:0005886">
    <property type="term" value="C:plasma membrane"/>
    <property type="evidence" value="ECO:0007669"/>
    <property type="project" value="TreeGrafter"/>
</dbReference>
<evidence type="ECO:0000256" key="7">
    <source>
        <dbReference type="ARBA" id="ARBA00023170"/>
    </source>
</evidence>
<reference evidence="9" key="1">
    <citation type="submission" date="2023-01" db="EMBL/GenBank/DDBJ databases">
        <title>Genome assembly of the deep-sea coral Lophelia pertusa.</title>
        <authorList>
            <person name="Herrera S."/>
            <person name="Cordes E."/>
        </authorList>
    </citation>
    <scope>NUCLEOTIDE SEQUENCE</scope>
    <source>
        <strain evidence="9">USNM1676648</strain>
        <tissue evidence="9">Polyp</tissue>
    </source>
</reference>
<dbReference type="EMBL" id="MU826356">
    <property type="protein sequence ID" value="KAJ7379761.1"/>
    <property type="molecule type" value="Genomic_DNA"/>
</dbReference>
<evidence type="ECO:0000256" key="1">
    <source>
        <dbReference type="ARBA" id="ARBA00004167"/>
    </source>
</evidence>
<name>A0A9W9ZDZ3_9CNID</name>
<evidence type="ECO:0000313" key="10">
    <source>
        <dbReference type="Proteomes" id="UP001163046"/>
    </source>
</evidence>
<dbReference type="SUPFAM" id="SSF49265">
    <property type="entry name" value="Fibronectin type III"/>
    <property type="match status" value="1"/>
</dbReference>
<dbReference type="Pfam" id="PF00041">
    <property type="entry name" value="fn3"/>
    <property type="match status" value="2"/>
</dbReference>
<keyword evidence="5" id="KW-1133">Transmembrane helix</keyword>
<dbReference type="PANTHER" id="PTHR46877">
    <property type="entry name" value="EPH RECEPTOR A5"/>
    <property type="match status" value="1"/>
</dbReference>
<keyword evidence="2" id="KW-0812">Transmembrane</keyword>
<evidence type="ECO:0000256" key="3">
    <source>
        <dbReference type="ARBA" id="ARBA00022741"/>
    </source>
</evidence>
<sequence length="284" mass="31670">MILQGSVCVKAGWRKLFRNAKCVHSVISKTSLVTPNVPNAQEKASQILQIGKAVNAIENSFARRRKTFQTIATGRPSAPRHLQNLLTNQTTVSLTWAHSHHRGRTDLFYEIECKILCRKTNKVAVKIVDRKCSSFHAKETCLTRVVVTNLFSRTAYRFKVYAKNGVSAVAEKEGFPSRFAKLDVTTLESAPEQPMVTVKRIDSTSVTVSWILKNGNGGILYFLVTYRKLEDGSDEHTINTTENEIIITGLDPGVEYEFVVVAKNSMGLGPSSEKAKNGRQQNRI</sequence>
<dbReference type="EC" id="2.7.10.1" evidence="9"/>